<protein>
    <submittedName>
        <fullName evidence="1">DUF2505 domain-containing protein</fullName>
    </submittedName>
</protein>
<comment type="caution">
    <text evidence="1">The sequence shown here is derived from an EMBL/GenBank/DDBJ whole genome shotgun (WGS) entry which is preliminary data.</text>
</comment>
<name>A0A849AK86_9MICO</name>
<dbReference type="InterPro" id="IPR019639">
    <property type="entry name" value="DUF2505"/>
</dbReference>
<dbReference type="Pfam" id="PF10698">
    <property type="entry name" value="DUF2505"/>
    <property type="match status" value="1"/>
</dbReference>
<evidence type="ECO:0000313" key="2">
    <source>
        <dbReference type="Proteomes" id="UP000557772"/>
    </source>
</evidence>
<accession>A0A849AK86</accession>
<dbReference type="AlphaFoldDB" id="A0A849AK86"/>
<reference evidence="1 2" key="1">
    <citation type="submission" date="2020-05" db="EMBL/GenBank/DDBJ databases">
        <title>Flexivirga sp. ID2601S isolated from air conditioner.</title>
        <authorList>
            <person name="Kim D.H."/>
        </authorList>
    </citation>
    <scope>NUCLEOTIDE SEQUENCE [LARGE SCALE GENOMIC DNA]</scope>
    <source>
        <strain evidence="1 2">ID2601S</strain>
    </source>
</reference>
<dbReference type="EMBL" id="JABENB010000002">
    <property type="protein sequence ID" value="NNG40247.1"/>
    <property type="molecule type" value="Genomic_DNA"/>
</dbReference>
<proteinExistence type="predicted"/>
<evidence type="ECO:0000313" key="1">
    <source>
        <dbReference type="EMBL" id="NNG40247.1"/>
    </source>
</evidence>
<gene>
    <name evidence="1" type="ORF">HJ588_13320</name>
</gene>
<dbReference type="Proteomes" id="UP000557772">
    <property type="component" value="Unassembled WGS sequence"/>
</dbReference>
<dbReference type="RefSeq" id="WP_171156349.1">
    <property type="nucleotide sequence ID" value="NZ_JABENB010000002.1"/>
</dbReference>
<keyword evidence="2" id="KW-1185">Reference proteome</keyword>
<organism evidence="1 2">
    <name type="scientific">Flexivirga aerilata</name>
    <dbReference type="NCBI Taxonomy" id="1656889"/>
    <lineage>
        <taxon>Bacteria</taxon>
        <taxon>Bacillati</taxon>
        <taxon>Actinomycetota</taxon>
        <taxon>Actinomycetes</taxon>
        <taxon>Micrococcales</taxon>
        <taxon>Dermacoccaceae</taxon>
        <taxon>Flexivirga</taxon>
    </lineage>
</organism>
<sequence>MKIEETWSYDAPADRVFEMLLDPKFQQAKCEATGALSSTVDVRTEPPVEVIETRREMSTAGLPDNVAKIVGKSLKIIEIQLWGQPEADGVRTADLDVSLGGLPVNYVGKLTMTPQGATTTMHLVGDLKARIPLVGGRVESAAAPAISNGVRIEAETGARYLA</sequence>